<gene>
    <name evidence="2" type="ORF">COOX1_1021</name>
</gene>
<dbReference type="AlphaFoldDB" id="A0A6F9E1L9"/>
<accession>A0A6F9E1L9</accession>
<keyword evidence="1" id="KW-1133">Transmembrane helix</keyword>
<dbReference type="Proteomes" id="UP000502196">
    <property type="component" value="Chromosome"/>
</dbReference>
<name>A0A6F9E1L9_9BACL</name>
<proteinExistence type="predicted"/>
<organism evidence="2 3">
    <name type="scientific">Kyrpidia spormannii</name>
    <dbReference type="NCBI Taxonomy" id="2055160"/>
    <lineage>
        <taxon>Bacteria</taxon>
        <taxon>Bacillati</taxon>
        <taxon>Bacillota</taxon>
        <taxon>Bacilli</taxon>
        <taxon>Bacillales</taxon>
        <taxon>Alicyclobacillaceae</taxon>
        <taxon>Kyrpidia</taxon>
    </lineage>
</organism>
<dbReference type="EMBL" id="LR792683">
    <property type="protein sequence ID" value="CAB3391658.1"/>
    <property type="molecule type" value="Genomic_DNA"/>
</dbReference>
<dbReference type="PANTHER" id="PTHR30590:SF2">
    <property type="entry name" value="INNER MEMBRANE PROTEIN"/>
    <property type="match status" value="1"/>
</dbReference>
<evidence type="ECO:0000313" key="3">
    <source>
        <dbReference type="Proteomes" id="UP000502196"/>
    </source>
</evidence>
<keyword evidence="1" id="KW-0472">Membrane</keyword>
<sequence length="58" mass="6598">MFAVLFGYSTVRFRENTQVFRASYVRRLAVLAGIGLAHGLLIWYGDILFHHAILGFVL</sequence>
<feature type="transmembrane region" description="Helical" evidence="1">
    <location>
        <begin position="24"/>
        <end position="44"/>
    </location>
</feature>
<protein>
    <submittedName>
        <fullName evidence="2">Uncharacterized protein</fullName>
    </submittedName>
</protein>
<reference evidence="2 3" key="1">
    <citation type="submission" date="2020-04" db="EMBL/GenBank/DDBJ databases">
        <authorList>
            <person name="Hogendoorn C."/>
        </authorList>
    </citation>
    <scope>NUCLEOTIDE SEQUENCE [LARGE SCALE GENOMIC DNA]</scope>
    <source>
        <strain evidence="2">COOX1</strain>
    </source>
</reference>
<evidence type="ECO:0000313" key="2">
    <source>
        <dbReference type="EMBL" id="CAB3391658.1"/>
    </source>
</evidence>
<dbReference type="InterPro" id="IPR052529">
    <property type="entry name" value="Bact_Transport_Assoc"/>
</dbReference>
<keyword evidence="1" id="KW-0812">Transmembrane</keyword>
<evidence type="ECO:0000256" key="1">
    <source>
        <dbReference type="SAM" id="Phobius"/>
    </source>
</evidence>
<dbReference type="PANTHER" id="PTHR30590">
    <property type="entry name" value="INNER MEMBRANE PROTEIN"/>
    <property type="match status" value="1"/>
</dbReference>